<proteinExistence type="inferred from homology"/>
<name>A0A316VNY4_9BASI</name>
<dbReference type="InterPro" id="IPR052000">
    <property type="entry name" value="ETFRF1"/>
</dbReference>
<dbReference type="PANTHER" id="PTHR21024">
    <property type="entry name" value="GROWTH HORMONE-INDUCIBLE SOLUBLE PROTEIN-RELATED"/>
    <property type="match status" value="1"/>
</dbReference>
<dbReference type="Proteomes" id="UP000245783">
    <property type="component" value="Unassembled WGS sequence"/>
</dbReference>
<evidence type="ECO:0000256" key="1">
    <source>
        <dbReference type="ARBA" id="ARBA00009508"/>
    </source>
</evidence>
<evidence type="ECO:0000313" key="3">
    <source>
        <dbReference type="Proteomes" id="UP000245783"/>
    </source>
</evidence>
<dbReference type="AlphaFoldDB" id="A0A316VNY4"/>
<dbReference type="EMBL" id="KZ819539">
    <property type="protein sequence ID" value="PWN38778.1"/>
    <property type="molecule type" value="Genomic_DNA"/>
</dbReference>
<dbReference type="InParanoid" id="A0A316VNY4"/>
<accession>A0A316VNY4</accession>
<reference evidence="2 3" key="1">
    <citation type="journal article" date="2018" name="Mol. Biol. Evol.">
        <title>Broad Genomic Sampling Reveals a Smut Pathogenic Ancestry of the Fungal Clade Ustilaginomycotina.</title>
        <authorList>
            <person name="Kijpornyongpan T."/>
            <person name="Mondo S.J."/>
            <person name="Barry K."/>
            <person name="Sandor L."/>
            <person name="Lee J."/>
            <person name="Lipzen A."/>
            <person name="Pangilinan J."/>
            <person name="LaButti K."/>
            <person name="Hainaut M."/>
            <person name="Henrissat B."/>
            <person name="Grigoriev I.V."/>
            <person name="Spatafora J.W."/>
            <person name="Aime M.C."/>
        </authorList>
    </citation>
    <scope>NUCLEOTIDE SEQUENCE [LARGE SCALE GENOMIC DNA]</scope>
    <source>
        <strain evidence="2 3">MCA 4658</strain>
    </source>
</reference>
<gene>
    <name evidence="2" type="ORF">IE81DRAFT_295814</name>
</gene>
<dbReference type="CDD" id="cd20265">
    <property type="entry name" value="Complex1_LYR_ETFRF1_LYRM5"/>
    <property type="match status" value="1"/>
</dbReference>
<dbReference type="PANTHER" id="PTHR21024:SF0">
    <property type="entry name" value="ELECTRON TRANSFER FLAVOPROTEIN REGULATORY FACTOR 1"/>
    <property type="match status" value="1"/>
</dbReference>
<dbReference type="Pfam" id="PF13233">
    <property type="entry name" value="Complex1_LYR_2"/>
    <property type="match status" value="1"/>
</dbReference>
<keyword evidence="3" id="KW-1185">Reference proteome</keyword>
<sequence length="87" mass="10416">MPPIGHPLRARAIGLYKTLHRLGRDYPDPKYDFLGKLRRTSFANAHLTDEKEVQKFLDIGEFVRKETETLYFLKKYRTLRSRYVKED</sequence>
<dbReference type="GeneID" id="37033982"/>
<dbReference type="GO" id="GO:0005739">
    <property type="term" value="C:mitochondrion"/>
    <property type="evidence" value="ECO:0007669"/>
    <property type="project" value="TreeGrafter"/>
</dbReference>
<dbReference type="OrthoDB" id="10258445at2759"/>
<dbReference type="GO" id="GO:0022904">
    <property type="term" value="P:respiratory electron transport chain"/>
    <property type="evidence" value="ECO:0007669"/>
    <property type="project" value="TreeGrafter"/>
</dbReference>
<evidence type="ECO:0008006" key="4">
    <source>
        <dbReference type="Google" id="ProtNLM"/>
    </source>
</evidence>
<dbReference type="STRING" id="1522189.A0A316VNY4"/>
<evidence type="ECO:0000313" key="2">
    <source>
        <dbReference type="EMBL" id="PWN38778.1"/>
    </source>
</evidence>
<organism evidence="2 3">
    <name type="scientific">Ceraceosorus guamensis</name>
    <dbReference type="NCBI Taxonomy" id="1522189"/>
    <lineage>
        <taxon>Eukaryota</taxon>
        <taxon>Fungi</taxon>
        <taxon>Dikarya</taxon>
        <taxon>Basidiomycota</taxon>
        <taxon>Ustilaginomycotina</taxon>
        <taxon>Exobasidiomycetes</taxon>
        <taxon>Ceraceosorales</taxon>
        <taxon>Ceraceosoraceae</taxon>
        <taxon>Ceraceosorus</taxon>
    </lineage>
</organism>
<comment type="similarity">
    <text evidence="1">Belongs to the complex I LYR family.</text>
</comment>
<dbReference type="RefSeq" id="XP_025365938.1">
    <property type="nucleotide sequence ID" value="XM_025512112.1"/>
</dbReference>
<dbReference type="InterPro" id="IPR045296">
    <property type="entry name" value="Complex1_LYR_ETFRF1_LYRM5"/>
</dbReference>
<protein>
    <recommendedName>
        <fullName evidence="4">LYR motif-containing protein 5A</fullName>
    </recommendedName>
</protein>
<dbReference type="GO" id="GO:0090324">
    <property type="term" value="P:negative regulation of oxidative phosphorylation"/>
    <property type="evidence" value="ECO:0007669"/>
    <property type="project" value="InterPro"/>
</dbReference>